<dbReference type="RefSeq" id="WP_348759221.1">
    <property type="nucleotide sequence ID" value="NZ_OZ026884.1"/>
</dbReference>
<proteinExistence type="predicted"/>
<name>A0ABM9NGD5_9GAMM</name>
<keyword evidence="2" id="KW-1185">Reference proteome</keyword>
<gene>
    <name evidence="1" type="ORF">MECH1_V1_0903</name>
</gene>
<protein>
    <submittedName>
        <fullName evidence="1">Uncharacterized protein</fullName>
    </submittedName>
</protein>
<sequence length="66" mass="7849">MNKHVGHDHSCHNRFRIIELDRATHSVVIQYAENDWLRGVERTQRFAWMDFLQGLMDGRFEIHAVG</sequence>
<evidence type="ECO:0000313" key="1">
    <source>
        <dbReference type="EMBL" id="CAL1239679.1"/>
    </source>
</evidence>
<reference evidence="1 2" key="1">
    <citation type="submission" date="2024-04" db="EMBL/GenBank/DDBJ databases">
        <authorList>
            <person name="Cremers G."/>
        </authorList>
    </citation>
    <scope>NUCLEOTIDE SEQUENCE [LARGE SCALE GENOMIC DNA]</scope>
    <source>
        <strain evidence="1">MeCH1-AG</strain>
    </source>
</reference>
<dbReference type="Proteomes" id="UP001497493">
    <property type="component" value="Chromosome"/>
</dbReference>
<accession>A0ABM9NGD5</accession>
<organism evidence="1 2">
    <name type="scientific">Candidatus Methylocalor cossyra</name>
    <dbReference type="NCBI Taxonomy" id="3108543"/>
    <lineage>
        <taxon>Bacteria</taxon>
        <taxon>Pseudomonadati</taxon>
        <taxon>Pseudomonadota</taxon>
        <taxon>Gammaproteobacteria</taxon>
        <taxon>Methylococcales</taxon>
        <taxon>Methylococcaceae</taxon>
        <taxon>Candidatus Methylocalor</taxon>
    </lineage>
</organism>
<evidence type="ECO:0000313" key="2">
    <source>
        <dbReference type="Proteomes" id="UP001497493"/>
    </source>
</evidence>
<dbReference type="EMBL" id="OZ026884">
    <property type="protein sequence ID" value="CAL1239679.1"/>
    <property type="molecule type" value="Genomic_DNA"/>
</dbReference>